<dbReference type="EMBL" id="AWUE01012771">
    <property type="protein sequence ID" value="OMP08359.1"/>
    <property type="molecule type" value="Genomic_DNA"/>
</dbReference>
<protein>
    <submittedName>
        <fullName evidence="1">Uncharacterized protein</fullName>
    </submittedName>
</protein>
<reference evidence="2" key="1">
    <citation type="submission" date="2013-09" db="EMBL/GenBank/DDBJ databases">
        <title>Corchorus olitorius genome sequencing.</title>
        <authorList>
            <person name="Alam M."/>
            <person name="Haque M.S."/>
            <person name="Islam M.S."/>
            <person name="Emdad E.M."/>
            <person name="Islam M.M."/>
            <person name="Ahmed B."/>
            <person name="Halim A."/>
            <person name="Hossen Q.M.M."/>
            <person name="Hossain M.Z."/>
            <person name="Ahmed R."/>
            <person name="Khan M.M."/>
            <person name="Islam R."/>
            <person name="Rashid M.M."/>
            <person name="Khan S.A."/>
            <person name="Rahman M.S."/>
            <person name="Alam M."/>
            <person name="Yahiya A.S."/>
            <person name="Khan M.S."/>
            <person name="Azam M.S."/>
            <person name="Haque T."/>
            <person name="Lashkar M.Z.H."/>
            <person name="Akhand A.I."/>
            <person name="Morshed G."/>
            <person name="Roy S."/>
            <person name="Uddin K.S."/>
            <person name="Rabeya T."/>
            <person name="Hossain A.S."/>
            <person name="Chowdhury A."/>
            <person name="Snigdha A.R."/>
            <person name="Mortoza M.S."/>
            <person name="Matin S.A."/>
            <person name="Hoque S.M.E."/>
            <person name="Islam M.K."/>
            <person name="Roy D.K."/>
            <person name="Haider R."/>
            <person name="Moosa M.M."/>
            <person name="Elias S.M."/>
            <person name="Hasan A.M."/>
            <person name="Jahan S."/>
            <person name="Shafiuddin M."/>
            <person name="Mahmood N."/>
            <person name="Shommy N.S."/>
        </authorList>
    </citation>
    <scope>NUCLEOTIDE SEQUENCE [LARGE SCALE GENOMIC DNA]</scope>
    <source>
        <strain evidence="2">cv. O-4</strain>
    </source>
</reference>
<dbReference type="AlphaFoldDB" id="A0A1R3KMS3"/>
<gene>
    <name evidence="1" type="ORF">COLO4_06550</name>
</gene>
<comment type="caution">
    <text evidence="1">The sequence shown here is derived from an EMBL/GenBank/DDBJ whole genome shotgun (WGS) entry which is preliminary data.</text>
</comment>
<accession>A0A1R3KMS3</accession>
<dbReference type="Proteomes" id="UP000187203">
    <property type="component" value="Unassembled WGS sequence"/>
</dbReference>
<sequence>MEEAFRLVEEMKSRGLNSMNPGFLKIAEVPLAGNHMHWPGKSIVIKSSFRWNLKLVNQNKSAQEQDGRHPLIGYLQTW</sequence>
<name>A0A1R3KMS3_9ROSI</name>
<keyword evidence="2" id="KW-1185">Reference proteome</keyword>
<evidence type="ECO:0000313" key="1">
    <source>
        <dbReference type="EMBL" id="OMP08359.1"/>
    </source>
</evidence>
<evidence type="ECO:0000313" key="2">
    <source>
        <dbReference type="Proteomes" id="UP000187203"/>
    </source>
</evidence>
<proteinExistence type="predicted"/>
<organism evidence="1 2">
    <name type="scientific">Corchorus olitorius</name>
    <dbReference type="NCBI Taxonomy" id="93759"/>
    <lineage>
        <taxon>Eukaryota</taxon>
        <taxon>Viridiplantae</taxon>
        <taxon>Streptophyta</taxon>
        <taxon>Embryophyta</taxon>
        <taxon>Tracheophyta</taxon>
        <taxon>Spermatophyta</taxon>
        <taxon>Magnoliopsida</taxon>
        <taxon>eudicotyledons</taxon>
        <taxon>Gunneridae</taxon>
        <taxon>Pentapetalae</taxon>
        <taxon>rosids</taxon>
        <taxon>malvids</taxon>
        <taxon>Malvales</taxon>
        <taxon>Malvaceae</taxon>
        <taxon>Grewioideae</taxon>
        <taxon>Apeibeae</taxon>
        <taxon>Corchorus</taxon>
    </lineage>
</organism>